<keyword evidence="13" id="KW-1015">Disulfide bond</keyword>
<dbReference type="FunFam" id="2.60.40.10:FF:001108">
    <property type="entry name" value="palladin isoform X2"/>
    <property type="match status" value="1"/>
</dbReference>
<dbReference type="InterPro" id="IPR033017">
    <property type="entry name" value="Palladin_C"/>
</dbReference>
<proteinExistence type="inferred from homology"/>
<dbReference type="FunFam" id="2.60.40.10:FF:000256">
    <property type="entry name" value="myopalladin isoform X1"/>
    <property type="match status" value="1"/>
</dbReference>
<dbReference type="FunFam" id="2.60.40.10:FF:000761">
    <property type="entry name" value="palladin isoform X2"/>
    <property type="match status" value="1"/>
</dbReference>
<evidence type="ECO:0000256" key="19">
    <source>
        <dbReference type="ARBA" id="ARBA00065150"/>
    </source>
</evidence>
<dbReference type="GO" id="GO:0002102">
    <property type="term" value="C:podosome"/>
    <property type="evidence" value="ECO:0007669"/>
    <property type="project" value="UniProtKB-SubCell"/>
</dbReference>
<dbReference type="GO" id="GO:0016477">
    <property type="term" value="P:cell migration"/>
    <property type="evidence" value="ECO:0007669"/>
    <property type="project" value="InterPro"/>
</dbReference>
<dbReference type="GO" id="GO:0001725">
    <property type="term" value="C:stress fiber"/>
    <property type="evidence" value="ECO:0007669"/>
    <property type="project" value="UniProtKB-ARBA"/>
</dbReference>
<evidence type="ECO:0000256" key="6">
    <source>
        <dbReference type="ARBA" id="ARBA00004489"/>
    </source>
</evidence>
<feature type="region of interest" description="Disordered" evidence="21">
    <location>
        <begin position="1"/>
        <end position="22"/>
    </location>
</feature>
<comment type="similarity">
    <text evidence="18">Belongs to the myotilin/palladin family.</text>
</comment>
<dbReference type="CDD" id="cd05893">
    <property type="entry name" value="IgI_1_Palladin_C"/>
    <property type="match status" value="1"/>
</dbReference>
<dbReference type="EMBL" id="NBAG03000247">
    <property type="protein sequence ID" value="PNI61837.1"/>
    <property type="molecule type" value="Genomic_DNA"/>
</dbReference>
<evidence type="ECO:0000256" key="3">
    <source>
        <dbReference type="ARBA" id="ARBA00004245"/>
    </source>
</evidence>
<dbReference type="CDD" id="cd20990">
    <property type="entry name" value="IgI_2_Palladin_C"/>
    <property type="match status" value="1"/>
</dbReference>
<dbReference type="PROSITE" id="PS50835">
    <property type="entry name" value="IG_LIKE"/>
    <property type="match status" value="4"/>
</dbReference>
<evidence type="ECO:0000256" key="11">
    <source>
        <dbReference type="ARBA" id="ARBA00022737"/>
    </source>
</evidence>
<evidence type="ECO:0000256" key="16">
    <source>
        <dbReference type="ARBA" id="ARBA00023273"/>
    </source>
</evidence>
<feature type="compositionally biased region" description="Low complexity" evidence="21">
    <location>
        <begin position="492"/>
        <end position="502"/>
    </location>
</feature>
<dbReference type="SMART" id="SM00409">
    <property type="entry name" value="IG"/>
    <property type="match status" value="4"/>
</dbReference>
<dbReference type="GO" id="GO:0005925">
    <property type="term" value="C:focal adhesion"/>
    <property type="evidence" value="ECO:0007669"/>
    <property type="project" value="UniProtKB-SubCell"/>
</dbReference>
<keyword evidence="14" id="KW-0009">Actin-binding</keyword>
<gene>
    <name evidence="23" type="ORF">CK820_G0017993</name>
</gene>
<evidence type="ECO:0000256" key="10">
    <source>
        <dbReference type="ARBA" id="ARBA00022553"/>
    </source>
</evidence>
<comment type="caution">
    <text evidence="23">The sequence shown here is derived from an EMBL/GenBank/DDBJ whole genome shotgun (WGS) entry which is preliminary data.</text>
</comment>
<dbReference type="InterPro" id="IPR003599">
    <property type="entry name" value="Ig_sub"/>
</dbReference>
<dbReference type="InterPro" id="IPR036179">
    <property type="entry name" value="Ig-like_dom_sf"/>
</dbReference>
<dbReference type="GO" id="GO:0030018">
    <property type="term" value="C:Z disc"/>
    <property type="evidence" value="ECO:0007669"/>
    <property type="project" value="UniProtKB-SubCell"/>
</dbReference>
<dbReference type="SMART" id="SM00408">
    <property type="entry name" value="IGc2"/>
    <property type="match status" value="4"/>
</dbReference>
<keyword evidence="15" id="KW-0206">Cytoskeleton</keyword>
<organism evidence="23 24">
    <name type="scientific">Pan troglodytes</name>
    <name type="common">Chimpanzee</name>
    <dbReference type="NCBI Taxonomy" id="9598"/>
    <lineage>
        <taxon>Eukaryota</taxon>
        <taxon>Metazoa</taxon>
        <taxon>Chordata</taxon>
        <taxon>Craniata</taxon>
        <taxon>Vertebrata</taxon>
        <taxon>Euteleostomi</taxon>
        <taxon>Mammalia</taxon>
        <taxon>Eutheria</taxon>
        <taxon>Euarchontoglires</taxon>
        <taxon>Primates</taxon>
        <taxon>Haplorrhini</taxon>
        <taxon>Catarrhini</taxon>
        <taxon>Hominidae</taxon>
        <taxon>Pan</taxon>
    </lineage>
</organism>
<keyword evidence="9" id="KW-0963">Cytoplasm</keyword>
<evidence type="ECO:0000313" key="24">
    <source>
        <dbReference type="Proteomes" id="UP000236370"/>
    </source>
</evidence>
<dbReference type="Proteomes" id="UP000236370">
    <property type="component" value="Unassembled WGS sequence"/>
</dbReference>
<evidence type="ECO:0000256" key="18">
    <source>
        <dbReference type="ARBA" id="ARBA00061540"/>
    </source>
</evidence>
<dbReference type="GO" id="GO:0001726">
    <property type="term" value="C:ruffle"/>
    <property type="evidence" value="ECO:0007669"/>
    <property type="project" value="UniProtKB-SubCell"/>
</dbReference>
<dbReference type="InterPro" id="IPR013098">
    <property type="entry name" value="Ig_I-set"/>
</dbReference>
<name>A0A2J8MQN5_PANTR</name>
<evidence type="ECO:0000256" key="2">
    <source>
        <dbReference type="ARBA" id="ARBA00004216"/>
    </source>
</evidence>
<keyword evidence="10" id="KW-0597">Phosphoprotein</keyword>
<evidence type="ECO:0000259" key="22">
    <source>
        <dbReference type="PROSITE" id="PS50835"/>
    </source>
</evidence>
<evidence type="ECO:0000256" key="9">
    <source>
        <dbReference type="ARBA" id="ARBA00022490"/>
    </source>
</evidence>
<evidence type="ECO:0000256" key="15">
    <source>
        <dbReference type="ARBA" id="ARBA00023212"/>
    </source>
</evidence>
<dbReference type="PANTHER" id="PTHR47633">
    <property type="entry name" value="IMMUNOGLOBULIN"/>
    <property type="match status" value="1"/>
</dbReference>
<dbReference type="SUPFAM" id="SSF48726">
    <property type="entry name" value="Immunoglobulin"/>
    <property type="match status" value="4"/>
</dbReference>
<feature type="region of interest" description="Disordered" evidence="21">
    <location>
        <begin position="227"/>
        <end position="248"/>
    </location>
</feature>
<evidence type="ECO:0000256" key="17">
    <source>
        <dbReference type="ARBA" id="ARBA00023319"/>
    </source>
</evidence>
<dbReference type="Gene3D" id="2.60.40.10">
    <property type="entry name" value="Immunoglobulins"/>
    <property type="match status" value="4"/>
</dbReference>
<keyword evidence="12" id="KW-0965">Cell junction</keyword>
<evidence type="ECO:0000256" key="13">
    <source>
        <dbReference type="ARBA" id="ARBA00023157"/>
    </source>
</evidence>
<dbReference type="FunFam" id="2.60.40.10:FF:001560">
    <property type="entry name" value="palladin isoform X1"/>
    <property type="match status" value="1"/>
</dbReference>
<feature type="domain" description="Ig-like" evidence="22">
    <location>
        <begin position="395"/>
        <end position="479"/>
    </location>
</feature>
<evidence type="ECO:0000256" key="14">
    <source>
        <dbReference type="ARBA" id="ARBA00023203"/>
    </source>
</evidence>
<feature type="domain" description="Ig-like" evidence="22">
    <location>
        <begin position="529"/>
        <end position="620"/>
    </location>
</feature>
<evidence type="ECO:0000256" key="7">
    <source>
        <dbReference type="ARBA" id="ARBA00004510"/>
    </source>
</evidence>
<evidence type="ECO:0000256" key="12">
    <source>
        <dbReference type="ARBA" id="ARBA00022949"/>
    </source>
</evidence>
<dbReference type="GO" id="GO:0030027">
    <property type="term" value="C:lamellipodium"/>
    <property type="evidence" value="ECO:0007669"/>
    <property type="project" value="UniProtKB-SubCell"/>
</dbReference>
<dbReference type="InterPro" id="IPR013783">
    <property type="entry name" value="Ig-like_fold"/>
</dbReference>
<feature type="domain" description="Ig-like" evidence="22">
    <location>
        <begin position="58"/>
        <end position="157"/>
    </location>
</feature>
<evidence type="ECO:0000313" key="23">
    <source>
        <dbReference type="EMBL" id="PNI61837.1"/>
    </source>
</evidence>
<comment type="subcellular location">
    <subcellularLocation>
        <location evidence="4">Cell junction</location>
        <location evidence="4">Focal adhesion</location>
    </subcellularLocation>
    <subcellularLocation>
        <location evidence="6">Cell projection</location>
        <location evidence="6">Axon</location>
    </subcellularLocation>
    <subcellularLocation>
        <location evidence="8">Cell projection</location>
        <location evidence="8">Growth cone</location>
    </subcellularLocation>
    <subcellularLocation>
        <location evidence="7">Cell projection</location>
        <location evidence="7">Lamellipodium</location>
    </subcellularLocation>
    <subcellularLocation>
        <location evidence="1">Cell projection</location>
        <location evidence="1">Podosome</location>
    </subcellularLocation>
    <subcellularLocation>
        <location evidence="5">Cell projection</location>
        <location evidence="5">Ruffle</location>
    </subcellularLocation>
    <subcellularLocation>
        <location evidence="3">Cytoplasm</location>
        <location evidence="3">Cytoskeleton</location>
    </subcellularLocation>
    <subcellularLocation>
        <location evidence="2">Cytoplasm</location>
        <location evidence="2">Myofibril</location>
        <location evidence="2">Sarcomere</location>
        <location evidence="2">Z line</location>
    </subcellularLocation>
</comment>
<evidence type="ECO:0000256" key="5">
    <source>
        <dbReference type="ARBA" id="ARBA00004466"/>
    </source>
</evidence>
<dbReference type="Pfam" id="PF07679">
    <property type="entry name" value="I-set"/>
    <property type="match status" value="4"/>
</dbReference>
<feature type="region of interest" description="Disordered" evidence="21">
    <location>
        <begin position="490"/>
        <end position="519"/>
    </location>
</feature>
<comment type="subunit">
    <text evidence="19">Interacts with EPS8. Interacts with LASP1. Interacts with VASP. Interacts with ACTN. Interacts with SORBS2. Interacts with PFN1. Interacts with LPP. Interacts with SPIN90. Interacts with SRC. Interacts with EZR. Interacts with RAI14.</text>
</comment>
<dbReference type="PANTHER" id="PTHR47633:SF10">
    <property type="entry name" value="PALLADIN, CYTOSKELETAL ASSOCIATED PROTEIN"/>
    <property type="match status" value="1"/>
</dbReference>
<dbReference type="GO" id="GO:0030036">
    <property type="term" value="P:actin cytoskeleton organization"/>
    <property type="evidence" value="ECO:0007669"/>
    <property type="project" value="InterPro"/>
</dbReference>
<dbReference type="AlphaFoldDB" id="A0A2J8MQN5"/>
<dbReference type="InterPro" id="IPR003598">
    <property type="entry name" value="Ig_sub2"/>
</dbReference>
<evidence type="ECO:0000256" key="1">
    <source>
        <dbReference type="ARBA" id="ARBA00004188"/>
    </source>
</evidence>
<evidence type="ECO:0000256" key="20">
    <source>
        <dbReference type="ARBA" id="ARBA00072991"/>
    </source>
</evidence>
<evidence type="ECO:0000256" key="21">
    <source>
        <dbReference type="SAM" id="MobiDB-lite"/>
    </source>
</evidence>
<dbReference type="InterPro" id="IPR007110">
    <property type="entry name" value="Ig-like_dom"/>
</dbReference>
<feature type="domain" description="Ig-like" evidence="22">
    <location>
        <begin position="627"/>
        <end position="718"/>
    </location>
</feature>
<dbReference type="GO" id="GO:0030426">
    <property type="term" value="C:growth cone"/>
    <property type="evidence" value="ECO:0007669"/>
    <property type="project" value="UniProtKB-SubCell"/>
</dbReference>
<accession>A0A2J8MQN5</accession>
<keyword evidence="17" id="KW-0393">Immunoglobulin domain</keyword>
<dbReference type="CDD" id="cd05892">
    <property type="entry name" value="IgI_Myotilin_C"/>
    <property type="match status" value="1"/>
</dbReference>
<protein>
    <recommendedName>
        <fullName evidence="20">Palladin</fullName>
    </recommendedName>
</protein>
<evidence type="ECO:0000256" key="8">
    <source>
        <dbReference type="ARBA" id="ARBA00004624"/>
    </source>
</evidence>
<dbReference type="GO" id="GO:0003779">
    <property type="term" value="F:actin binding"/>
    <property type="evidence" value="ECO:0007669"/>
    <property type="project" value="UniProtKB-KW"/>
</dbReference>
<evidence type="ECO:0000256" key="4">
    <source>
        <dbReference type="ARBA" id="ARBA00004246"/>
    </source>
</evidence>
<sequence length="777" mass="85936">MPQAQKKTTSVSLTIGSSSPKTGVTTAVIQPLSVPVQQVHSPTSYLCRPDGTTTAYFPPVFTKELQNTAVAEGQVVVLECRVRGAPPLQVQWFRQGSEIQDSPDFRILQKKPRSTAEPEEICTLVIAETFPEDAGIFTCSARNDYGSATSTAQLVVTPANTENCSYESMGESNNDHFQHFPPPPPILETSSLELASKKPSEIQQVNNPELGLSRAALQMQFSAAERERNGVHPSRGVNGLMNGKANSNKSLPTPAVLLSPTKEPPPLLAKPKLGFPKKASRTARIASDEEIQGTKDAVIQDLERKLRFKEDLLNNGQPRLTYEERMARRLLGADSATVFNIQEPEEETANQEYKVSSCEQRLISEIEYRLERSPVDESGDEVQYGDVPVENGMAPFFEMKLKHYKIFEGMPVTFTCRVAGNPKPKIYWFKDGKQISPKSDHYTVQRDLDGTCSLHTTASTLDDDGNYTIMAANPQGRISCTGRLMVQAVNQRGRSPRSPSGHPHVRRPRSRSRDSGDENEPIQERFFRPHFLQAPGDLTVQEGKLCRMDCKVSGLPTPDLSWQLDGKPVRPDSAHKMLVRENGVHSLIIEPVTSRDAGIYTCIATNRAGQNSFSLELVVAAKEAHKPPVFIEKLQNTGVADGYPVRLECRVLGVPPPQIFWKKENESLTHSTDRVSMHQDNHGYICLLIQGATKEDAGWYTVSAKNEAGIVSCTARLDVYTQWHQQSQSTKPKKVRPSASRYAALSDQGLDIKAAFQPEANPSHLTLNTALVESEDL</sequence>
<reference evidence="23 24" key="1">
    <citation type="submission" date="2017-12" db="EMBL/GenBank/DDBJ databases">
        <title>High-resolution comparative analysis of great ape genomes.</title>
        <authorList>
            <person name="Pollen A."/>
            <person name="Hastie A."/>
            <person name="Hormozdiari F."/>
            <person name="Dougherty M."/>
            <person name="Liu R."/>
            <person name="Chaisson M."/>
            <person name="Hoppe E."/>
            <person name="Hill C."/>
            <person name="Pang A."/>
            <person name="Hillier L."/>
            <person name="Baker C."/>
            <person name="Armstrong J."/>
            <person name="Shendure J."/>
            <person name="Paten B."/>
            <person name="Wilson R."/>
            <person name="Chao H."/>
            <person name="Schneider V."/>
            <person name="Ventura M."/>
            <person name="Kronenberg Z."/>
            <person name="Murali S."/>
            <person name="Gordon D."/>
            <person name="Cantsilieris S."/>
            <person name="Munson K."/>
            <person name="Nelson B."/>
            <person name="Raja A."/>
            <person name="Underwood J."/>
            <person name="Diekhans M."/>
            <person name="Fiddes I."/>
            <person name="Haussler D."/>
            <person name="Eichler E."/>
        </authorList>
    </citation>
    <scope>NUCLEOTIDE SEQUENCE [LARGE SCALE GENOMIC DNA]</scope>
    <source>
        <strain evidence="23">Yerkes chimp pedigree #C0471</strain>
    </source>
</reference>
<keyword evidence="11" id="KW-0677">Repeat</keyword>
<keyword evidence="16" id="KW-0966">Cell projection</keyword>